<dbReference type="SUPFAM" id="SSF52833">
    <property type="entry name" value="Thioredoxin-like"/>
    <property type="match status" value="1"/>
</dbReference>
<dbReference type="AlphaFoldDB" id="A0A3M7ER37"/>
<dbReference type="OrthoDB" id="4951845at2759"/>
<proteinExistence type="predicted"/>
<evidence type="ECO:0000313" key="3">
    <source>
        <dbReference type="Proteomes" id="UP000269276"/>
    </source>
</evidence>
<evidence type="ECO:0000259" key="1">
    <source>
        <dbReference type="Pfam" id="PF13417"/>
    </source>
</evidence>
<dbReference type="Pfam" id="PF13417">
    <property type="entry name" value="GST_N_3"/>
    <property type="match status" value="1"/>
</dbReference>
<dbReference type="InterPro" id="IPR036249">
    <property type="entry name" value="Thioredoxin-like_sf"/>
</dbReference>
<name>A0A3M7ER37_HORWE</name>
<protein>
    <recommendedName>
        <fullName evidence="1">GST N-terminal domain-containing protein</fullName>
    </recommendedName>
</protein>
<dbReference type="Pfam" id="PF13410">
    <property type="entry name" value="GST_C_2"/>
    <property type="match status" value="1"/>
</dbReference>
<dbReference type="InterPro" id="IPR004045">
    <property type="entry name" value="Glutathione_S-Trfase_N"/>
</dbReference>
<reference evidence="2 3" key="1">
    <citation type="journal article" date="2018" name="BMC Genomics">
        <title>Genomic evidence for intraspecific hybridization in a clonal and extremely halotolerant yeast.</title>
        <authorList>
            <person name="Gostincar C."/>
            <person name="Stajich J.E."/>
            <person name="Zupancic J."/>
            <person name="Zalar P."/>
            <person name="Gunde-Cimerman N."/>
        </authorList>
    </citation>
    <scope>NUCLEOTIDE SEQUENCE [LARGE SCALE GENOMIC DNA]</scope>
    <source>
        <strain evidence="2 3">EXF-2682</strain>
    </source>
</reference>
<organism evidence="2 3">
    <name type="scientific">Hortaea werneckii</name>
    <name type="common">Black yeast</name>
    <name type="synonym">Cladosporium werneckii</name>
    <dbReference type="NCBI Taxonomy" id="91943"/>
    <lineage>
        <taxon>Eukaryota</taxon>
        <taxon>Fungi</taxon>
        <taxon>Dikarya</taxon>
        <taxon>Ascomycota</taxon>
        <taxon>Pezizomycotina</taxon>
        <taxon>Dothideomycetes</taxon>
        <taxon>Dothideomycetidae</taxon>
        <taxon>Mycosphaerellales</taxon>
        <taxon>Teratosphaeriaceae</taxon>
        <taxon>Hortaea</taxon>
    </lineage>
</organism>
<evidence type="ECO:0000313" key="2">
    <source>
        <dbReference type="EMBL" id="RMY78877.1"/>
    </source>
</evidence>
<dbReference type="Gene3D" id="3.40.30.10">
    <property type="entry name" value="Glutaredoxin"/>
    <property type="match status" value="1"/>
</dbReference>
<sequence length="429" mass="47985">MPCYTLVGSELSLFTGKIKTYLQWKGIPHDVLLPSDEVFKNIIIPGAGIAMIPVLLVHDDQASLANAKVLQDTKEIMDYFETTYPPGSSSDLLPSPINHPVLPSTPKRAFAAQLFELLADEWLLTQAMYWRWYAPHLAKQRKFLAMEFGNSSTGGLAPLETQQAIGEKRMARFAGFTPGLGVSETTSPALEWQIHELLKLMESHFDQYPFLLGDEISLADFAFWGSFGPHLGRDPVPSFIIKTEAPGVWEWIERVNSGHRWAGQHVRHGSGAQNSYGTRKMYAKGSDVDDVPQSTFEIMRFLMTDYAPILKATVDRTMQYIEKKGGDRVALPRALGEDDFTIRGPQGIVKGSRRVHTHAIWELDRIIVRSFSNQQARRSLLEWLGSGCGKDCAKTLGSAMEAWMKSGRHIEREKATLLAVSERAHTGKL</sequence>
<dbReference type="Gene3D" id="1.20.1050.10">
    <property type="match status" value="1"/>
</dbReference>
<gene>
    <name evidence="2" type="ORF">D0863_00415</name>
</gene>
<feature type="domain" description="GST N-terminal" evidence="1">
    <location>
        <begin position="6"/>
        <end position="86"/>
    </location>
</feature>
<dbReference type="InterPro" id="IPR036282">
    <property type="entry name" value="Glutathione-S-Trfase_C_sf"/>
</dbReference>
<dbReference type="Proteomes" id="UP000269276">
    <property type="component" value="Unassembled WGS sequence"/>
</dbReference>
<dbReference type="CDD" id="cd00299">
    <property type="entry name" value="GST_C_family"/>
    <property type="match status" value="1"/>
</dbReference>
<dbReference type="SUPFAM" id="SSF47616">
    <property type="entry name" value="GST C-terminal domain-like"/>
    <property type="match status" value="1"/>
</dbReference>
<accession>A0A3M7ER37</accession>
<comment type="caution">
    <text evidence="2">The sequence shown here is derived from an EMBL/GenBank/DDBJ whole genome shotgun (WGS) entry which is preliminary data.</text>
</comment>
<dbReference type="EMBL" id="QWIP01000006">
    <property type="protein sequence ID" value="RMY78877.1"/>
    <property type="molecule type" value="Genomic_DNA"/>
</dbReference>